<feature type="binding site" evidence="6">
    <location>
        <position position="350"/>
    </location>
    <ligand>
        <name>Zn(2+)</name>
        <dbReference type="ChEBI" id="CHEBI:29105"/>
    </ligand>
</feature>
<keyword evidence="9" id="KW-1185">Reference proteome</keyword>
<sequence length="833" mass="90428">MTATPTLFPVDPTTRAQVRAHIDAACARIAPAWPLDRLIAVNPYWGWTDRPIADAAATIGATASAPMLMPRSWYRAQRAAGLIPDEAIETAIKRRGLALRKDDVLAALYADAPELPHHPLVSELRDAQRDPAREVLWRDYLLQQVGQTCEAYFDAAQAPWAAVAPDGLYAFWRELMLTDRTPQLLLGAPDIRDAAGELPDTAEALIAEALDTLALPRAARTTYLTAVLLSVIGWASAAAHRRFEARLRHADDETIVELLAVRLGWELLLYRTATASDLPSRWTQDRRRWQDLAEAVPRAQEPEWILQRAFEVRYQEKLANALAWHPTLRHADSGAAAPATVSAQAVFCIDVRSEVFRRHLEDCDGGIHTLGFAGFFGVPLEYQPLLGASRPQLPGLLAPGVVAEDRGEGVDTLRGAIVAQGSARAQWKGVAGGVPSTFAFVESTGLAAAFRMLRASFEPERAKGDARRYGLDAGEGHVVPTLTRRSDGSALDGAAKVDIAAGILRGMSLTQGFAPLVAFIGHGALVVNNPQAAGLACGACGGQSGEINARVAAGLLNEPAVRSGLRERGIEIPDRTRFVGGLHDTTTDDLLFFPDAETAASHAQVLAEFRAACARASRRTRAERAARLGIETSDPFALADALRHRAADWSEVRPEWALAGNAAFIAAPRRRTRALDLKGRAFLHEYDERRDADHGVLELILTAPVVVAHWINFQYWASTVDPSRFGSGDKTRHNVAGGSLGVYEGAGGDLRIGLAQQSVHDGTRFVHDPMRLGVYLEAGEAAIDAILAKHAHVRALVEHEWMFLYRIDPETSSVTLRTRSGWEPIASGNAARW</sequence>
<name>A0AA49JVY6_9BACT</name>
<keyword evidence="1 6" id="KW-0813">Transport</keyword>
<keyword evidence="4 6" id="KW-0862">Zinc</keyword>
<dbReference type="GO" id="GO:0005886">
    <property type="term" value="C:plasma membrane"/>
    <property type="evidence" value="ECO:0007669"/>
    <property type="project" value="UniProtKB-SubCell"/>
</dbReference>
<dbReference type="RefSeq" id="WP_367885498.1">
    <property type="nucleotide sequence ID" value="NZ_CP130612.1"/>
</dbReference>
<gene>
    <name evidence="6" type="primary">dabA</name>
    <name evidence="7" type="ORF">Strain138_001915</name>
    <name evidence="8" type="ORF">Strain318_001914</name>
</gene>
<dbReference type="InterPro" id="IPR018752">
    <property type="entry name" value="DabA"/>
</dbReference>
<organism evidence="7">
    <name type="scientific">Pseudogemmatithrix spongiicola</name>
    <dbReference type="NCBI Taxonomy" id="3062599"/>
    <lineage>
        <taxon>Bacteria</taxon>
        <taxon>Pseudomonadati</taxon>
        <taxon>Gemmatimonadota</taxon>
        <taxon>Gemmatimonadia</taxon>
        <taxon>Gemmatimonadales</taxon>
        <taxon>Gemmatimonadaceae</taxon>
        <taxon>Pseudogemmatithrix</taxon>
    </lineage>
</organism>
<keyword evidence="5 6" id="KW-0472">Membrane</keyword>
<feature type="binding site" evidence="6">
    <location>
        <position position="537"/>
    </location>
    <ligand>
        <name>Zn(2+)</name>
        <dbReference type="ChEBI" id="CHEBI:29105"/>
    </ligand>
</feature>
<protein>
    <recommendedName>
        <fullName evidence="6">Probable inorganic carbon transporter subunit DabA</fullName>
    </recommendedName>
</protein>
<dbReference type="KEGG" id="pspc:Strain318_001914"/>
<dbReference type="Proteomes" id="UP001229955">
    <property type="component" value="Chromosome"/>
</dbReference>
<dbReference type="HAMAP" id="MF_01871">
    <property type="entry name" value="DabA"/>
    <property type="match status" value="1"/>
</dbReference>
<evidence type="ECO:0000313" key="8">
    <source>
        <dbReference type="EMBL" id="WKW15525.1"/>
    </source>
</evidence>
<reference evidence="7" key="1">
    <citation type="submission" date="2023-07" db="EMBL/GenBank/DDBJ databases">
        <authorList>
            <person name="Haufschild T."/>
            <person name="Kallscheuer N."/>
            <person name="Hammer J."/>
            <person name="Kohn T."/>
            <person name="Kabuu M."/>
            <person name="Jogler M."/>
            <person name="Wohfarth N."/>
            <person name="Heuer A."/>
            <person name="Rohde M."/>
            <person name="van Teeseling M.C.F."/>
            <person name="Jogler C."/>
        </authorList>
    </citation>
    <scope>NUCLEOTIDE SEQUENCE</scope>
    <source>
        <strain evidence="7">Strain 138</strain>
        <strain evidence="8">Strain 318</strain>
    </source>
</reference>
<evidence type="ECO:0000256" key="2">
    <source>
        <dbReference type="ARBA" id="ARBA00022475"/>
    </source>
</evidence>
<comment type="subcellular location">
    <subcellularLocation>
        <location evidence="6">Cell membrane</location>
        <topology evidence="6">Peripheral membrane protein</topology>
    </subcellularLocation>
</comment>
<dbReference type="EMBL" id="CP130612">
    <property type="protein sequence ID" value="WKW12618.1"/>
    <property type="molecule type" value="Genomic_DNA"/>
</dbReference>
<evidence type="ECO:0000313" key="9">
    <source>
        <dbReference type="Proteomes" id="UP001229955"/>
    </source>
</evidence>
<dbReference type="PANTHER" id="PTHR38344:SF1">
    <property type="entry name" value="INORGANIC CARBON TRANSPORTER SUBUNIT DABA-RELATED"/>
    <property type="match status" value="1"/>
</dbReference>
<evidence type="ECO:0000256" key="1">
    <source>
        <dbReference type="ARBA" id="ARBA00022448"/>
    </source>
</evidence>
<comment type="subunit">
    <text evidence="6">Forms a complex with DabB.</text>
</comment>
<evidence type="ECO:0000256" key="3">
    <source>
        <dbReference type="ARBA" id="ARBA00022723"/>
    </source>
</evidence>
<keyword evidence="3 6" id="KW-0479">Metal-binding</keyword>
<comment type="similarity">
    <text evidence="6">Belongs to the inorganic carbon transporter (TC 9.A.2) DabA family.</text>
</comment>
<evidence type="ECO:0000313" key="7">
    <source>
        <dbReference type="EMBL" id="WKW12618.1"/>
    </source>
</evidence>
<feature type="binding site" evidence="6">
    <location>
        <position position="522"/>
    </location>
    <ligand>
        <name>Zn(2+)</name>
        <dbReference type="ChEBI" id="CHEBI:29105"/>
    </ligand>
</feature>
<keyword evidence="2 6" id="KW-1003">Cell membrane</keyword>
<proteinExistence type="inferred from homology"/>
<dbReference type="AlphaFoldDB" id="A0AA49JVY6"/>
<dbReference type="PANTHER" id="PTHR38344">
    <property type="entry name" value="UPF0753 PROTEIN AQ_863"/>
    <property type="match status" value="1"/>
</dbReference>
<comment type="function">
    <text evidence="6">Part of an energy-coupled inorganic carbon pump.</text>
</comment>
<evidence type="ECO:0000256" key="6">
    <source>
        <dbReference type="HAMAP-Rule" id="MF_01871"/>
    </source>
</evidence>
<accession>A0AA49Q8W6</accession>
<feature type="binding site" evidence="6">
    <location>
        <position position="348"/>
    </location>
    <ligand>
        <name>Zn(2+)</name>
        <dbReference type="ChEBI" id="CHEBI:29105"/>
    </ligand>
</feature>
<dbReference type="Pfam" id="PF10070">
    <property type="entry name" value="DabA"/>
    <property type="match status" value="1"/>
</dbReference>
<evidence type="ECO:0000256" key="5">
    <source>
        <dbReference type="ARBA" id="ARBA00023136"/>
    </source>
</evidence>
<dbReference type="GO" id="GO:0008270">
    <property type="term" value="F:zinc ion binding"/>
    <property type="evidence" value="ECO:0007669"/>
    <property type="project" value="UniProtKB-UniRule"/>
</dbReference>
<comment type="cofactor">
    <cofactor evidence="6">
        <name>Zn(2+)</name>
        <dbReference type="ChEBI" id="CHEBI:29105"/>
    </cofactor>
</comment>
<accession>A0AA49JVY6</accession>
<evidence type="ECO:0000256" key="4">
    <source>
        <dbReference type="ARBA" id="ARBA00022833"/>
    </source>
</evidence>
<dbReference type="EMBL" id="CP130613">
    <property type="protein sequence ID" value="WKW15525.1"/>
    <property type="molecule type" value="Genomic_DNA"/>
</dbReference>